<protein>
    <submittedName>
        <fullName evidence="1">Uncharacterized protein</fullName>
    </submittedName>
</protein>
<sequence length="74" mass="7964">MLRAVYRSDPLRLRHQMELTNWKLDPVVPVAAFATAKAATAVAMAFSHPDAKAAAALKPPAIRKPAKVQSANSQ</sequence>
<organism evidence="1 2">
    <name type="scientific">Candidatus Accumulibacter phosphatis</name>
    <dbReference type="NCBI Taxonomy" id="327160"/>
    <lineage>
        <taxon>Bacteria</taxon>
        <taxon>Pseudomonadati</taxon>
        <taxon>Pseudomonadota</taxon>
        <taxon>Betaproteobacteria</taxon>
        <taxon>Candidatus Accumulibacter</taxon>
    </lineage>
</organism>
<name>A0A5S4EJZ4_9PROT</name>
<dbReference type="RefSeq" id="WP_281289618.1">
    <property type="nucleotide sequence ID" value="NZ_SWAD01000088.1"/>
</dbReference>
<dbReference type="EMBL" id="SWAD01000088">
    <property type="protein sequence ID" value="TMQ75545.1"/>
    <property type="molecule type" value="Genomic_DNA"/>
</dbReference>
<proteinExistence type="predicted"/>
<dbReference type="AlphaFoldDB" id="A0A5S4EJZ4"/>
<accession>A0A5S4EJZ4</accession>
<evidence type="ECO:0000313" key="2">
    <source>
        <dbReference type="Proteomes" id="UP000306324"/>
    </source>
</evidence>
<evidence type="ECO:0000313" key="1">
    <source>
        <dbReference type="EMBL" id="TMQ75545.1"/>
    </source>
</evidence>
<dbReference type="Proteomes" id="UP000306324">
    <property type="component" value="Unassembled WGS sequence"/>
</dbReference>
<keyword evidence="2" id="KW-1185">Reference proteome</keyword>
<gene>
    <name evidence="1" type="ORF">ACCUM_1174</name>
</gene>
<reference evidence="1 2" key="1">
    <citation type="submission" date="2019-04" db="EMBL/GenBank/DDBJ databases">
        <title>A novel phosphate-accumulating bacterium identified in bioreactor for phosphate removal from wastewater.</title>
        <authorList>
            <person name="Kotlyarov R.Y."/>
            <person name="Beletsky A.V."/>
            <person name="Kallistova A.Y."/>
            <person name="Dorofeev A.G."/>
            <person name="Nikolaev Y.Y."/>
            <person name="Pimenov N.V."/>
            <person name="Ravin N.V."/>
            <person name="Mardanov A.V."/>
        </authorList>
    </citation>
    <scope>NUCLEOTIDE SEQUENCE [LARGE SCALE GENOMIC DNA]</scope>
    <source>
        <strain evidence="1 2">Bin19</strain>
    </source>
</reference>
<comment type="caution">
    <text evidence="1">The sequence shown here is derived from an EMBL/GenBank/DDBJ whole genome shotgun (WGS) entry which is preliminary data.</text>
</comment>